<evidence type="ECO:0000313" key="3">
    <source>
        <dbReference type="Proteomes" id="UP001442468"/>
    </source>
</evidence>
<sequence>MEFHKSLEGCKRSRGFSLVELMVALVVGLLVTLGAFQLFVTSNKTFNHSLAIFERQETLRFIVDSLSYDIRSSDQTDMFDSDTGLVLSDDDRITLSYNKGNSICAPEDEFTIQYYQSSPNVISVKSACGSVEIGDVESSDSIALGVANINFSYIEFGLGVRVTLTMIDPRNRLADQTYFFTIANRSSVGQALELWGNGS</sequence>
<dbReference type="InterPro" id="IPR012902">
    <property type="entry name" value="N_methyl_site"/>
</dbReference>
<keyword evidence="1" id="KW-1133">Transmembrane helix</keyword>
<keyword evidence="1" id="KW-0472">Membrane</keyword>
<feature type="transmembrane region" description="Helical" evidence="1">
    <location>
        <begin position="21"/>
        <end position="40"/>
    </location>
</feature>
<evidence type="ECO:0000313" key="2">
    <source>
        <dbReference type="EMBL" id="MEQ6918772.1"/>
    </source>
</evidence>
<dbReference type="RefSeq" id="WP_349763052.1">
    <property type="nucleotide sequence ID" value="NZ_JBEGCJ010000007.1"/>
</dbReference>
<comment type="caution">
    <text evidence="2">The sequence shown here is derived from an EMBL/GenBank/DDBJ whole genome shotgun (WGS) entry which is preliminary data.</text>
</comment>
<evidence type="ECO:0000256" key="1">
    <source>
        <dbReference type="SAM" id="Phobius"/>
    </source>
</evidence>
<dbReference type="Proteomes" id="UP001442468">
    <property type="component" value="Unassembled WGS sequence"/>
</dbReference>
<dbReference type="NCBIfam" id="TIGR02532">
    <property type="entry name" value="IV_pilin_GFxxxE"/>
    <property type="match status" value="1"/>
</dbReference>
<dbReference type="EMBL" id="JBEGCJ010000007">
    <property type="protein sequence ID" value="MEQ6918772.1"/>
    <property type="molecule type" value="Genomic_DNA"/>
</dbReference>
<keyword evidence="1" id="KW-0812">Transmembrane</keyword>
<keyword evidence="3" id="KW-1185">Reference proteome</keyword>
<reference evidence="2 3" key="1">
    <citation type="submission" date="2024-05" db="EMBL/GenBank/DDBJ databases">
        <title>Halomonas sp. SSM6 16S ribosomal RNA gene Genome sequencing and assembly.</title>
        <authorList>
            <person name="Yook S."/>
        </authorList>
    </citation>
    <scope>NUCLEOTIDE SEQUENCE [LARGE SCALE GENOMIC DNA]</scope>
    <source>
        <strain evidence="2 3">SSM6</strain>
    </source>
</reference>
<dbReference type="Pfam" id="PF07963">
    <property type="entry name" value="N_methyl"/>
    <property type="match status" value="1"/>
</dbReference>
<protein>
    <submittedName>
        <fullName evidence="2">Prepilin-type N-terminal cleavage/methylation domain-containing protein</fullName>
    </submittedName>
</protein>
<accession>A0ABV1NI94</accession>
<dbReference type="PROSITE" id="PS00409">
    <property type="entry name" value="PROKAR_NTER_METHYL"/>
    <property type="match status" value="1"/>
</dbReference>
<gene>
    <name evidence="2" type="ORF">ABE960_14735</name>
</gene>
<name>A0ABV1NI94_9GAMM</name>
<organism evidence="2 3">
    <name type="scientific">Halomonas aquatica</name>
    <dbReference type="NCBI Taxonomy" id="3151123"/>
    <lineage>
        <taxon>Bacteria</taxon>
        <taxon>Pseudomonadati</taxon>
        <taxon>Pseudomonadota</taxon>
        <taxon>Gammaproteobacteria</taxon>
        <taxon>Oceanospirillales</taxon>
        <taxon>Halomonadaceae</taxon>
        <taxon>Halomonas</taxon>
    </lineage>
</organism>
<proteinExistence type="predicted"/>